<comment type="caution">
    <text evidence="1">The sequence shown here is derived from an EMBL/GenBank/DDBJ whole genome shotgun (WGS) entry which is preliminary data.</text>
</comment>
<dbReference type="RefSeq" id="WP_114028738.1">
    <property type="nucleotide sequence ID" value="NZ_QOIL01000005.1"/>
</dbReference>
<sequence>MTPLKPTDGAAGHGFHVMEPDPGCAPIDWQPATQAEDRRRVLRWTCECRPVVYYLITAGGRGYIERTDPGHTAVQSPRLRYAQIADLWEQLLLGRAR</sequence>
<evidence type="ECO:0000313" key="2">
    <source>
        <dbReference type="Proteomes" id="UP000253094"/>
    </source>
</evidence>
<dbReference type="Proteomes" id="UP000253094">
    <property type="component" value="Unassembled WGS sequence"/>
</dbReference>
<name>A0A367FNV2_9ACTN</name>
<gene>
    <name evidence="1" type="ORF">DQ384_11670</name>
</gene>
<organism evidence="1 2">
    <name type="scientific">Sphaerisporangium album</name>
    <dbReference type="NCBI Taxonomy" id="509200"/>
    <lineage>
        <taxon>Bacteria</taxon>
        <taxon>Bacillati</taxon>
        <taxon>Actinomycetota</taxon>
        <taxon>Actinomycetes</taxon>
        <taxon>Streptosporangiales</taxon>
        <taxon>Streptosporangiaceae</taxon>
        <taxon>Sphaerisporangium</taxon>
    </lineage>
</organism>
<dbReference type="OrthoDB" id="3541354at2"/>
<dbReference type="EMBL" id="QOIL01000005">
    <property type="protein sequence ID" value="RCG31360.1"/>
    <property type="molecule type" value="Genomic_DNA"/>
</dbReference>
<proteinExistence type="predicted"/>
<dbReference type="AlphaFoldDB" id="A0A367FNV2"/>
<evidence type="ECO:0000313" key="1">
    <source>
        <dbReference type="EMBL" id="RCG31360.1"/>
    </source>
</evidence>
<accession>A0A367FNV2</accession>
<keyword evidence="2" id="KW-1185">Reference proteome</keyword>
<protein>
    <submittedName>
        <fullName evidence="1">Uncharacterized protein</fullName>
    </submittedName>
</protein>
<reference evidence="1 2" key="1">
    <citation type="submission" date="2018-06" db="EMBL/GenBank/DDBJ databases">
        <title>Sphaerisporangium craniellae sp. nov., isolated from a marine sponge in the South China Sea.</title>
        <authorList>
            <person name="Li L."/>
        </authorList>
    </citation>
    <scope>NUCLEOTIDE SEQUENCE [LARGE SCALE GENOMIC DNA]</scope>
    <source>
        <strain evidence="1 2">CCTCC AA 208026</strain>
    </source>
</reference>